<sequence>METKTESKEQQQQWKNPSSLSSSSRSSSITSDESDGHFDIRHFPLPKPPLSASEAQKQREAHQAYSSSVSSYTSSSWSSVHQNHIADLPGYDPNRIPSSVFSNKAGNSAEWSIASNESLFSIHDVNFTISTTTVRLGEIPRFEETVREITEIKPVPLPLIDTKPKESEKEKKPDQEEKSHSEIDDKIIEELMTELESDDEHEKEKDMIEARVLVEVKTEKQEEKEIVEYVKENKQEDSHGILSHSPSISFRSDTSNNSISSFAFPVLKEDGSAKSPVMEISGKVSQKRRPEYLLPQSPKQPPRPQTQFYQESGPQPELQPQRKASKQFESRTKSPKHPRNGLLSCFQCPSKCGLFK</sequence>
<dbReference type="PANTHER" id="PTHR33673">
    <property type="entry name" value="SUPPRESSOR SRP40-LIKE PROTEIN"/>
    <property type="match status" value="1"/>
</dbReference>
<feature type="compositionally biased region" description="Basic and acidic residues" evidence="1">
    <location>
        <begin position="230"/>
        <end position="239"/>
    </location>
</feature>
<accession>A0A565B466</accession>
<feature type="compositionally biased region" description="Low complexity" evidence="1">
    <location>
        <begin position="10"/>
        <end position="31"/>
    </location>
</feature>
<name>A0A565B466_9BRAS</name>
<feature type="region of interest" description="Disordered" evidence="1">
    <location>
        <begin position="230"/>
        <end position="343"/>
    </location>
</feature>
<keyword evidence="3" id="KW-1185">Reference proteome</keyword>
<feature type="region of interest" description="Disordered" evidence="1">
    <location>
        <begin position="157"/>
        <end position="207"/>
    </location>
</feature>
<dbReference type="PANTHER" id="PTHR33673:SF26">
    <property type="entry name" value="PININ-LIKE PROTEIN"/>
    <property type="match status" value="1"/>
</dbReference>
<dbReference type="OrthoDB" id="676141at2759"/>
<evidence type="ECO:0000256" key="1">
    <source>
        <dbReference type="SAM" id="MobiDB-lite"/>
    </source>
</evidence>
<feature type="compositionally biased region" description="Basic and acidic residues" evidence="1">
    <location>
        <begin position="162"/>
        <end position="189"/>
    </location>
</feature>
<dbReference type="AlphaFoldDB" id="A0A565B466"/>
<dbReference type="EMBL" id="CABITT030000003">
    <property type="protein sequence ID" value="VVA96133.1"/>
    <property type="molecule type" value="Genomic_DNA"/>
</dbReference>
<evidence type="ECO:0000313" key="3">
    <source>
        <dbReference type="Proteomes" id="UP000489600"/>
    </source>
</evidence>
<reference evidence="2" key="1">
    <citation type="submission" date="2019-07" db="EMBL/GenBank/DDBJ databases">
        <authorList>
            <person name="Dittberner H."/>
        </authorList>
    </citation>
    <scope>NUCLEOTIDE SEQUENCE [LARGE SCALE GENOMIC DNA]</scope>
</reference>
<feature type="compositionally biased region" description="Polar residues" evidence="1">
    <location>
        <begin position="244"/>
        <end position="261"/>
    </location>
</feature>
<dbReference type="Proteomes" id="UP000489600">
    <property type="component" value="Unassembled WGS sequence"/>
</dbReference>
<proteinExistence type="predicted"/>
<organism evidence="2 3">
    <name type="scientific">Arabis nemorensis</name>
    <dbReference type="NCBI Taxonomy" id="586526"/>
    <lineage>
        <taxon>Eukaryota</taxon>
        <taxon>Viridiplantae</taxon>
        <taxon>Streptophyta</taxon>
        <taxon>Embryophyta</taxon>
        <taxon>Tracheophyta</taxon>
        <taxon>Spermatophyta</taxon>
        <taxon>Magnoliopsida</taxon>
        <taxon>eudicotyledons</taxon>
        <taxon>Gunneridae</taxon>
        <taxon>Pentapetalae</taxon>
        <taxon>rosids</taxon>
        <taxon>malvids</taxon>
        <taxon>Brassicales</taxon>
        <taxon>Brassicaceae</taxon>
        <taxon>Arabideae</taxon>
        <taxon>Arabis</taxon>
    </lineage>
</organism>
<comment type="caution">
    <text evidence="2">The sequence shown here is derived from an EMBL/GenBank/DDBJ whole genome shotgun (WGS) entry which is preliminary data.</text>
</comment>
<protein>
    <submittedName>
        <fullName evidence="2">Uncharacterized protein</fullName>
    </submittedName>
</protein>
<feature type="region of interest" description="Disordered" evidence="1">
    <location>
        <begin position="1"/>
        <end position="68"/>
    </location>
</feature>
<gene>
    <name evidence="2" type="ORF">ANE_LOCUS6578</name>
</gene>
<evidence type="ECO:0000313" key="2">
    <source>
        <dbReference type="EMBL" id="VVA96133.1"/>
    </source>
</evidence>